<dbReference type="AlphaFoldDB" id="A0A371B850"/>
<dbReference type="InterPro" id="IPR013341">
    <property type="entry name" value="Mandelate_racemase_N_dom"/>
</dbReference>
<keyword evidence="2" id="KW-0479">Metal-binding</keyword>
<comment type="caution">
    <text evidence="5">The sequence shown here is derived from an EMBL/GenBank/DDBJ whole genome shotgun (WGS) entry which is preliminary data.</text>
</comment>
<dbReference type="InterPro" id="IPR029017">
    <property type="entry name" value="Enolase-like_N"/>
</dbReference>
<dbReference type="InterPro" id="IPR036849">
    <property type="entry name" value="Enolase-like_C_sf"/>
</dbReference>
<dbReference type="InterPro" id="IPR013342">
    <property type="entry name" value="Mandelate_racemase_C"/>
</dbReference>
<dbReference type="SUPFAM" id="SSF54826">
    <property type="entry name" value="Enolase N-terminal domain-like"/>
    <property type="match status" value="1"/>
</dbReference>
<dbReference type="SMART" id="SM00922">
    <property type="entry name" value="MR_MLE"/>
    <property type="match status" value="1"/>
</dbReference>
<proteinExistence type="predicted"/>
<evidence type="ECO:0000313" key="5">
    <source>
        <dbReference type="EMBL" id="RDV03603.1"/>
    </source>
</evidence>
<dbReference type="Pfam" id="PF13378">
    <property type="entry name" value="MR_MLE_C"/>
    <property type="match status" value="1"/>
</dbReference>
<dbReference type="PANTHER" id="PTHR13794:SF58">
    <property type="entry name" value="MITOCHONDRIAL ENOLASE SUPERFAMILY MEMBER 1"/>
    <property type="match status" value="1"/>
</dbReference>
<organism evidence="5 6">
    <name type="scientific">Undibacter mobilis</name>
    <dbReference type="NCBI Taxonomy" id="2292256"/>
    <lineage>
        <taxon>Bacteria</taxon>
        <taxon>Pseudomonadati</taxon>
        <taxon>Pseudomonadota</taxon>
        <taxon>Alphaproteobacteria</taxon>
        <taxon>Hyphomicrobiales</taxon>
        <taxon>Nitrobacteraceae</taxon>
        <taxon>Undibacter</taxon>
    </lineage>
</organism>
<dbReference type="OrthoDB" id="9802699at2"/>
<dbReference type="GO" id="GO:0000287">
    <property type="term" value="F:magnesium ion binding"/>
    <property type="evidence" value="ECO:0007669"/>
    <property type="project" value="TreeGrafter"/>
</dbReference>
<protein>
    <submittedName>
        <fullName evidence="5">Mandelate racemase/muconate lactonizing enzyme family protein</fullName>
    </submittedName>
</protein>
<dbReference type="Proteomes" id="UP000263993">
    <property type="component" value="Unassembled WGS sequence"/>
</dbReference>
<dbReference type="SFLD" id="SFLDS00001">
    <property type="entry name" value="Enolase"/>
    <property type="match status" value="1"/>
</dbReference>
<dbReference type="PANTHER" id="PTHR13794">
    <property type="entry name" value="ENOLASE SUPERFAMILY, MANDELATE RACEMASE"/>
    <property type="match status" value="1"/>
</dbReference>
<keyword evidence="6" id="KW-1185">Reference proteome</keyword>
<accession>A0A371B850</accession>
<dbReference type="CDD" id="cd03316">
    <property type="entry name" value="MR_like"/>
    <property type="match status" value="1"/>
</dbReference>
<dbReference type="GO" id="GO:0016836">
    <property type="term" value="F:hydro-lyase activity"/>
    <property type="evidence" value="ECO:0007669"/>
    <property type="project" value="TreeGrafter"/>
</dbReference>
<dbReference type="SUPFAM" id="SSF51604">
    <property type="entry name" value="Enolase C-terminal domain-like"/>
    <property type="match status" value="1"/>
</dbReference>
<reference evidence="6" key="1">
    <citation type="submission" date="2018-08" db="EMBL/GenBank/DDBJ databases">
        <authorList>
            <person name="Kim S.-J."/>
            <person name="Jung G.-Y."/>
        </authorList>
    </citation>
    <scope>NUCLEOTIDE SEQUENCE [LARGE SCALE GENOMIC DNA]</scope>
    <source>
        <strain evidence="6">GY_H</strain>
    </source>
</reference>
<dbReference type="EMBL" id="QRGO01000001">
    <property type="protein sequence ID" value="RDV03603.1"/>
    <property type="molecule type" value="Genomic_DNA"/>
</dbReference>
<dbReference type="InterPro" id="IPR046945">
    <property type="entry name" value="RHMD-like"/>
</dbReference>
<dbReference type="Gene3D" id="3.20.20.120">
    <property type="entry name" value="Enolase-like C-terminal domain"/>
    <property type="match status" value="1"/>
</dbReference>
<sequence length="360" mass="40035">MKIARVETTPVVVKLKKPIGTAFGQIHSFGCILIFVHGDTGVIGENLVFTLNNRRTKVLCQMIDELADLLIGRDAGHIAEFWARAWKDINFLGHKGVPVVGISALDGALWDALGKTVNLPLYRLLGGAQARVPAYHSGGLWLTSTIDELTAEAESFMSAGFKAMKMRIGAADPVTDAARVRAVRKAIGPKIRLMVDANQQLNENQAIRLGRLLEEFDLTWFEEPLPAWDLDGLARVSAALDTPIASGETEYTRYGFRRMLELRSADILMPDLQRAGGVSEFMRVGHMAESHDVPVSSHLFPETSIQVLGGLSNAIYLEYMPWFSELYREQLEFENGDAIVPERPGWGFTFNMDYVERLRT</sequence>
<gene>
    <name evidence="5" type="ORF">DXH78_02780</name>
</gene>
<dbReference type="SFLD" id="SFLDG00179">
    <property type="entry name" value="mandelate_racemase"/>
    <property type="match status" value="1"/>
</dbReference>
<evidence type="ECO:0000256" key="3">
    <source>
        <dbReference type="ARBA" id="ARBA00022842"/>
    </source>
</evidence>
<dbReference type="GO" id="GO:0016052">
    <property type="term" value="P:carbohydrate catabolic process"/>
    <property type="evidence" value="ECO:0007669"/>
    <property type="project" value="TreeGrafter"/>
</dbReference>
<evidence type="ECO:0000259" key="4">
    <source>
        <dbReference type="SMART" id="SM00922"/>
    </source>
</evidence>
<dbReference type="RefSeq" id="WP_115515628.1">
    <property type="nucleotide sequence ID" value="NZ_QRGO01000001.1"/>
</dbReference>
<evidence type="ECO:0000313" key="6">
    <source>
        <dbReference type="Proteomes" id="UP000263993"/>
    </source>
</evidence>
<evidence type="ECO:0000256" key="2">
    <source>
        <dbReference type="ARBA" id="ARBA00022723"/>
    </source>
</evidence>
<dbReference type="InterPro" id="IPR029065">
    <property type="entry name" value="Enolase_C-like"/>
</dbReference>
<name>A0A371B850_9BRAD</name>
<dbReference type="Pfam" id="PF02746">
    <property type="entry name" value="MR_MLE_N"/>
    <property type="match status" value="1"/>
</dbReference>
<dbReference type="Gene3D" id="3.30.390.10">
    <property type="entry name" value="Enolase-like, N-terminal domain"/>
    <property type="match status" value="1"/>
</dbReference>
<feature type="domain" description="Mandelate racemase/muconate lactonizing enzyme C-terminal" evidence="4">
    <location>
        <begin position="146"/>
        <end position="243"/>
    </location>
</feature>
<comment type="cofactor">
    <cofactor evidence="1">
        <name>Mg(2+)</name>
        <dbReference type="ChEBI" id="CHEBI:18420"/>
    </cofactor>
</comment>
<evidence type="ECO:0000256" key="1">
    <source>
        <dbReference type="ARBA" id="ARBA00001946"/>
    </source>
</evidence>
<keyword evidence="3" id="KW-0460">Magnesium</keyword>